<protein>
    <submittedName>
        <fullName evidence="1">Uncharacterized protein</fullName>
    </submittedName>
</protein>
<reference evidence="1 2" key="1">
    <citation type="submission" date="2017-11" db="EMBL/GenBank/DDBJ databases">
        <title>De novo assembly and phasing of dikaryotic genomes from two isolates of Puccinia coronata f. sp. avenae, the causal agent of oat crown rust.</title>
        <authorList>
            <person name="Miller M.E."/>
            <person name="Zhang Y."/>
            <person name="Omidvar V."/>
            <person name="Sperschneider J."/>
            <person name="Schwessinger B."/>
            <person name="Raley C."/>
            <person name="Palmer J.M."/>
            <person name="Garnica D."/>
            <person name="Upadhyaya N."/>
            <person name="Rathjen J."/>
            <person name="Taylor J.M."/>
            <person name="Park R.F."/>
            <person name="Dodds P.N."/>
            <person name="Hirsch C.D."/>
            <person name="Kianian S.F."/>
            <person name="Figueroa M."/>
        </authorList>
    </citation>
    <scope>NUCLEOTIDE SEQUENCE [LARGE SCALE GENOMIC DNA]</scope>
    <source>
        <strain evidence="1">12SD80</strain>
    </source>
</reference>
<name>A0A2N5UHB1_9BASI</name>
<dbReference type="Proteomes" id="UP000235392">
    <property type="component" value="Unassembled WGS sequence"/>
</dbReference>
<evidence type="ECO:0000313" key="1">
    <source>
        <dbReference type="EMBL" id="PLW37076.1"/>
    </source>
</evidence>
<dbReference type="AlphaFoldDB" id="A0A2N5UHB1"/>
<organism evidence="1 2">
    <name type="scientific">Puccinia coronata f. sp. avenae</name>
    <dbReference type="NCBI Taxonomy" id="200324"/>
    <lineage>
        <taxon>Eukaryota</taxon>
        <taxon>Fungi</taxon>
        <taxon>Dikarya</taxon>
        <taxon>Basidiomycota</taxon>
        <taxon>Pucciniomycotina</taxon>
        <taxon>Pucciniomycetes</taxon>
        <taxon>Pucciniales</taxon>
        <taxon>Pucciniaceae</taxon>
        <taxon>Puccinia</taxon>
    </lineage>
</organism>
<proteinExistence type="predicted"/>
<dbReference type="EMBL" id="PGCI01000149">
    <property type="protein sequence ID" value="PLW37076.1"/>
    <property type="molecule type" value="Genomic_DNA"/>
</dbReference>
<sequence length="83" mass="8986">MLKFSRCSSTLVDAAATLHLDYASVAIETRRVSTVAVANKTVMLSSWINQNGHPTNCNHSMSGMASARIRQSGTTDAIQLYIN</sequence>
<evidence type="ECO:0000313" key="2">
    <source>
        <dbReference type="Proteomes" id="UP000235392"/>
    </source>
</evidence>
<accession>A0A2N5UHB1</accession>
<gene>
    <name evidence="1" type="ORF">PCASD_21572</name>
</gene>
<comment type="caution">
    <text evidence="1">The sequence shown here is derived from an EMBL/GenBank/DDBJ whole genome shotgun (WGS) entry which is preliminary data.</text>
</comment>